<dbReference type="Proteomes" id="UP000310477">
    <property type="component" value="Unassembled WGS sequence"/>
</dbReference>
<dbReference type="SUPFAM" id="SSF56935">
    <property type="entry name" value="Porins"/>
    <property type="match status" value="1"/>
</dbReference>
<evidence type="ECO:0000259" key="4">
    <source>
        <dbReference type="Pfam" id="PF07715"/>
    </source>
</evidence>
<keyword evidence="1" id="KW-0813">Transport</keyword>
<dbReference type="Pfam" id="PF07715">
    <property type="entry name" value="Plug"/>
    <property type="match status" value="1"/>
</dbReference>
<accession>A0A4U1C7R4</accession>
<dbReference type="InterPro" id="IPR039426">
    <property type="entry name" value="TonB-dep_rcpt-like"/>
</dbReference>
<reference evidence="5 6" key="1">
    <citation type="submission" date="2019-04" db="EMBL/GenBank/DDBJ databases">
        <title>Pedobacter sp. AR-2-6 sp. nov., isolated from Arctic soil.</title>
        <authorList>
            <person name="Dahal R.H."/>
            <person name="Kim D.-U."/>
        </authorList>
    </citation>
    <scope>NUCLEOTIDE SEQUENCE [LARGE SCALE GENOMIC DNA]</scope>
    <source>
        <strain evidence="5 6">AR-2-6</strain>
    </source>
</reference>
<dbReference type="NCBIfam" id="TIGR04056">
    <property type="entry name" value="OMP_RagA_SusC"/>
    <property type="match status" value="1"/>
</dbReference>
<dbReference type="FunFam" id="2.170.130.10:FF:000003">
    <property type="entry name" value="SusC/RagA family TonB-linked outer membrane protein"/>
    <property type="match status" value="1"/>
</dbReference>
<keyword evidence="5" id="KW-0675">Receptor</keyword>
<sequence length="1073" mass="118190">MRKILLKRILRKISITLLWCLFLQISASAITIKHSIKLNYLTTSAIKLKKRVNQPKSFFADVTGVVLDTKGYPLPGIGVKVKGTQNAISTDVDGKFTLRNVDAQATLVITSIGYKEQEVALRGRTTIQVTLEEDAKGLDEVIVVGYGTQKKASVTAAISQISSEDILKSPTPNPTNSLIGRLPGLIAVQTSGQPGADASTIRIRGIATLNSASASAIVVVDGIERPSFADVDPNEIETVSILKDAASTAIYGLKGANGVIVITTKVGKIGKPRVTYTGNLAAQTYTGLAVGLPALENAKLLNRSYLNDGKAAPFSDEAIQKFADKSDPIGYPDVQWFDYLTKKYYSQTQHNININGGTKIAKYFVSAGYSFQDGIFKKFDSPYGINTVPNYSRYNFRSNVDLTLSKDLTVGIKLGGRFANRYQPSGLLSASAFSYDTIEGMISRILQVPAYAYPVTLPDGRITANPNVGTNIWNPFAILTRYGTRNDDINTIESTFNLDYKLDFVTKGLTFKTIFGYDSYYNNVERRNANWAAWVFNPVTREATLSTDTRNRDEPLGAVVNGGVTSGSTNMNIQTSFNYTRTFGKHSVNGMLLGRRELIRTTGDNSFSAPPRAAQGLAARFFYEYDSRYIVEVNGTYNGSENFAPGLRYGLFPSVSAGWTVTNEPFFRKNNTLTYLKVRGSYGLVGNDRIADQRFLFLTAYANGTTNGTSGEGFLAPFGNPLSITNYPTIWLPPNALGNDLVTWETGYKRNIGLEARLFKDRFKVTVDLFDETRKDILTNALSGLELFGHAYPRLNVGEVYNKGYEVELDYQAVVGQVSIGLNAQVGYAKNRIVENDEPDGLPDRDARKGKSVGQFIGYKTDGFYASQADIDASPKQQGFNPIPGDLKMLDLDGDGLITTLDQTSIGYTNNPEYVYSFTPRVAFKGLTLSVMFQGAANVSSNVILSEQNNGQQMYPFMLNAWTPENPATATWPALHSRGTASLNYALNDFTLQNAAYLKIRNVEVAYNLPKAWSTALKLSNIRVFMNGQNLYTWTKFKMYLDPENLNVVNQTFPLQSLYPSSRVYNFGLNINF</sequence>
<dbReference type="InterPro" id="IPR037066">
    <property type="entry name" value="Plug_dom_sf"/>
</dbReference>
<proteinExistence type="inferred from homology"/>
<evidence type="ECO:0000256" key="2">
    <source>
        <dbReference type="RuleBase" id="RU003357"/>
    </source>
</evidence>
<keyword evidence="2" id="KW-0798">TonB box</keyword>
<dbReference type="OrthoDB" id="9768177at2"/>
<name>A0A4U1C7R4_9SPHI</name>
<dbReference type="PROSITE" id="PS52016">
    <property type="entry name" value="TONB_DEPENDENT_REC_3"/>
    <property type="match status" value="1"/>
</dbReference>
<dbReference type="RefSeq" id="WP_136874446.1">
    <property type="nucleotide sequence ID" value="NZ_SWBO01000002.1"/>
</dbReference>
<dbReference type="Gene3D" id="2.170.130.10">
    <property type="entry name" value="TonB-dependent receptor, plug domain"/>
    <property type="match status" value="1"/>
</dbReference>
<comment type="subcellular location">
    <subcellularLocation>
        <location evidence="1">Cell outer membrane</location>
        <topology evidence="1">Multi-pass membrane protein</topology>
    </subcellularLocation>
</comment>
<protein>
    <submittedName>
        <fullName evidence="5">TonB-dependent receptor</fullName>
    </submittedName>
</protein>
<keyword evidence="1 2" id="KW-0472">Membrane</keyword>
<keyword evidence="1" id="KW-0812">Transmembrane</keyword>
<comment type="caution">
    <text evidence="5">The sequence shown here is derived from an EMBL/GenBank/DDBJ whole genome shotgun (WGS) entry which is preliminary data.</text>
</comment>
<organism evidence="5 6">
    <name type="scientific">Pedobacter cryotolerans</name>
    <dbReference type="NCBI Taxonomy" id="2571270"/>
    <lineage>
        <taxon>Bacteria</taxon>
        <taxon>Pseudomonadati</taxon>
        <taxon>Bacteroidota</taxon>
        <taxon>Sphingobacteriia</taxon>
        <taxon>Sphingobacteriales</taxon>
        <taxon>Sphingobacteriaceae</taxon>
        <taxon>Pedobacter</taxon>
    </lineage>
</organism>
<dbReference type="Gene3D" id="2.60.40.1120">
    <property type="entry name" value="Carboxypeptidase-like, regulatory domain"/>
    <property type="match status" value="1"/>
</dbReference>
<feature type="domain" description="TonB-dependent receptor plug" evidence="4">
    <location>
        <begin position="151"/>
        <end position="259"/>
    </location>
</feature>
<dbReference type="AlphaFoldDB" id="A0A4U1C7R4"/>
<dbReference type="Pfam" id="PF13715">
    <property type="entry name" value="CarbopepD_reg_2"/>
    <property type="match status" value="1"/>
</dbReference>
<keyword evidence="6" id="KW-1185">Reference proteome</keyword>
<dbReference type="Pfam" id="PF00593">
    <property type="entry name" value="TonB_dep_Rec_b-barrel"/>
    <property type="match status" value="1"/>
</dbReference>
<dbReference type="InterPro" id="IPR008969">
    <property type="entry name" value="CarboxyPept-like_regulatory"/>
</dbReference>
<evidence type="ECO:0000313" key="5">
    <source>
        <dbReference type="EMBL" id="TKC02316.1"/>
    </source>
</evidence>
<dbReference type="InterPro" id="IPR023996">
    <property type="entry name" value="TonB-dep_OMP_SusC/RagA"/>
</dbReference>
<keyword evidence="1" id="KW-1134">Transmembrane beta strand</keyword>
<keyword evidence="1" id="KW-0998">Cell outer membrane</keyword>
<dbReference type="InterPro" id="IPR000531">
    <property type="entry name" value="Beta-barrel_TonB"/>
</dbReference>
<dbReference type="SUPFAM" id="SSF49464">
    <property type="entry name" value="Carboxypeptidase regulatory domain-like"/>
    <property type="match status" value="1"/>
</dbReference>
<gene>
    <name evidence="5" type="ORF">FA045_03265</name>
</gene>
<dbReference type="GO" id="GO:0009279">
    <property type="term" value="C:cell outer membrane"/>
    <property type="evidence" value="ECO:0007669"/>
    <property type="project" value="UniProtKB-SubCell"/>
</dbReference>
<dbReference type="InterPro" id="IPR023997">
    <property type="entry name" value="TonB-dep_OMP_SusC/RagA_CS"/>
</dbReference>
<dbReference type="NCBIfam" id="TIGR04057">
    <property type="entry name" value="SusC_RagA_signa"/>
    <property type="match status" value="1"/>
</dbReference>
<dbReference type="InterPro" id="IPR012910">
    <property type="entry name" value="Plug_dom"/>
</dbReference>
<comment type="similarity">
    <text evidence="1 2">Belongs to the TonB-dependent receptor family.</text>
</comment>
<evidence type="ECO:0000259" key="3">
    <source>
        <dbReference type="Pfam" id="PF00593"/>
    </source>
</evidence>
<dbReference type="EMBL" id="SWBO01000002">
    <property type="protein sequence ID" value="TKC02316.1"/>
    <property type="molecule type" value="Genomic_DNA"/>
</dbReference>
<feature type="domain" description="TonB-dependent receptor-like beta-barrel" evidence="3">
    <location>
        <begin position="465"/>
        <end position="1023"/>
    </location>
</feature>
<evidence type="ECO:0000256" key="1">
    <source>
        <dbReference type="PROSITE-ProRule" id="PRU01360"/>
    </source>
</evidence>
<evidence type="ECO:0000313" key="6">
    <source>
        <dbReference type="Proteomes" id="UP000310477"/>
    </source>
</evidence>